<dbReference type="CDD" id="cd16377">
    <property type="entry name" value="23S_rRNA_IVP_like"/>
    <property type="match status" value="1"/>
</dbReference>
<dbReference type="Proteomes" id="UP000812270">
    <property type="component" value="Unassembled WGS sequence"/>
</dbReference>
<evidence type="ECO:0000313" key="1">
    <source>
        <dbReference type="EMBL" id="MBV4356060.1"/>
    </source>
</evidence>
<reference evidence="1" key="1">
    <citation type="submission" date="2021-06" db="EMBL/GenBank/DDBJ databases">
        <authorList>
            <person name="Huq M.A."/>
        </authorList>
    </citation>
    <scope>NUCLEOTIDE SEQUENCE</scope>
    <source>
        <strain evidence="1">MAH-26</strain>
    </source>
</reference>
<dbReference type="PANTHER" id="PTHR38471">
    <property type="entry name" value="FOUR HELIX BUNDLE PROTEIN"/>
    <property type="match status" value="1"/>
</dbReference>
<gene>
    <name evidence="1" type="ORF">KTO63_02805</name>
</gene>
<dbReference type="AlphaFoldDB" id="A0A9E2S8U7"/>
<sequence>MNNYTELEVWKAARDLVNDIYIQTKFFPKEELFGLVQQMRRCAVSVPSNIAEGCGRNSAKNTIQFLFISRGSLFELETQLYIALDQQFISEGNFDVIFLKIRNCKKLLHGFINYYQKLSAIEK</sequence>
<keyword evidence="2" id="KW-1185">Reference proteome</keyword>
<dbReference type="NCBIfam" id="TIGR02436">
    <property type="entry name" value="four helix bundle protein"/>
    <property type="match status" value="1"/>
</dbReference>
<dbReference type="InterPro" id="IPR012657">
    <property type="entry name" value="23S_rRNA-intervening_sequence"/>
</dbReference>
<proteinExistence type="predicted"/>
<name>A0A9E2S8U7_9BACT</name>
<comment type="caution">
    <text evidence="1">The sequence shown here is derived from an EMBL/GenBank/DDBJ whole genome shotgun (WGS) entry which is preliminary data.</text>
</comment>
<evidence type="ECO:0000313" key="2">
    <source>
        <dbReference type="Proteomes" id="UP000812270"/>
    </source>
</evidence>
<accession>A0A9E2S8U7</accession>
<dbReference type="PANTHER" id="PTHR38471:SF2">
    <property type="entry name" value="FOUR HELIX BUNDLE PROTEIN"/>
    <property type="match status" value="1"/>
</dbReference>
<dbReference type="RefSeq" id="WP_217789600.1">
    <property type="nucleotide sequence ID" value="NZ_JAHSPG010000001.1"/>
</dbReference>
<protein>
    <submittedName>
        <fullName evidence="1">Four helix bundle protein</fullName>
    </submittedName>
</protein>
<dbReference type="Pfam" id="PF05635">
    <property type="entry name" value="23S_rRNA_IVP"/>
    <property type="match status" value="1"/>
</dbReference>
<organism evidence="1 2">
    <name type="scientific">Pinibacter aurantiacus</name>
    <dbReference type="NCBI Taxonomy" id="2851599"/>
    <lineage>
        <taxon>Bacteria</taxon>
        <taxon>Pseudomonadati</taxon>
        <taxon>Bacteroidota</taxon>
        <taxon>Chitinophagia</taxon>
        <taxon>Chitinophagales</taxon>
        <taxon>Chitinophagaceae</taxon>
        <taxon>Pinibacter</taxon>
    </lineage>
</organism>
<dbReference type="EMBL" id="JAHSPG010000001">
    <property type="protein sequence ID" value="MBV4356060.1"/>
    <property type="molecule type" value="Genomic_DNA"/>
</dbReference>